<accession>A0A1G2N3R3</accession>
<protein>
    <submittedName>
        <fullName evidence="1">Uncharacterized protein</fullName>
    </submittedName>
</protein>
<dbReference type="AlphaFoldDB" id="A0A1G2N3R3"/>
<evidence type="ECO:0000313" key="1">
    <source>
        <dbReference type="EMBL" id="OHA30805.1"/>
    </source>
</evidence>
<gene>
    <name evidence="1" type="ORF">A3B11_02360</name>
</gene>
<name>A0A1G2N3R3_9BACT</name>
<organism evidence="1 2">
    <name type="scientific">Candidatus Taylorbacteria bacterium RIFCSPLOWO2_01_FULL_44_26</name>
    <dbReference type="NCBI Taxonomy" id="1802318"/>
    <lineage>
        <taxon>Bacteria</taxon>
        <taxon>Candidatus Tayloriibacteriota</taxon>
    </lineage>
</organism>
<proteinExistence type="predicted"/>
<dbReference type="Proteomes" id="UP000176365">
    <property type="component" value="Unassembled WGS sequence"/>
</dbReference>
<dbReference type="EMBL" id="MHRW01000011">
    <property type="protein sequence ID" value="OHA30805.1"/>
    <property type="molecule type" value="Genomic_DNA"/>
</dbReference>
<evidence type="ECO:0000313" key="2">
    <source>
        <dbReference type="Proteomes" id="UP000176365"/>
    </source>
</evidence>
<comment type="caution">
    <text evidence="1">The sequence shown here is derived from an EMBL/GenBank/DDBJ whole genome shotgun (WGS) entry which is preliminary data.</text>
</comment>
<reference evidence="1 2" key="1">
    <citation type="journal article" date="2016" name="Nat. Commun.">
        <title>Thousands of microbial genomes shed light on interconnected biogeochemical processes in an aquifer system.</title>
        <authorList>
            <person name="Anantharaman K."/>
            <person name="Brown C.T."/>
            <person name="Hug L.A."/>
            <person name="Sharon I."/>
            <person name="Castelle C.J."/>
            <person name="Probst A.J."/>
            <person name="Thomas B.C."/>
            <person name="Singh A."/>
            <person name="Wilkins M.J."/>
            <person name="Karaoz U."/>
            <person name="Brodie E.L."/>
            <person name="Williams K.H."/>
            <person name="Hubbard S.S."/>
            <person name="Banfield J.F."/>
        </authorList>
    </citation>
    <scope>NUCLEOTIDE SEQUENCE [LARGE SCALE GENOMIC DNA]</scope>
</reference>
<sequence length="380" mass="43807">MFVNFIIHNSKKGILMTTKALEPSAHGIQKCDTSDQPRGYCQKLFRAFREVFSVETVTERLVFWKEQKNNKAIIRLVPNLERTSKADDKVVGINIEDISAAKILIGNYAAGCRLSTVRWELYGDFDLTVFLDIGRFDSYDLFEGLDCDKAQLLARQGIVPTGDWDFDAIIVMHKCPTCHQVFDRTSILYRPLIPCQSCGRKQDFAQQRSIVQGLLADFEVVSNRFGIIHPVRAHKGQFPLQYYLDPVANSIVYWAICAMFDSNSSLRKFYGILGNQYTSFRGLFDRSLFRLMTMDKKLGLQEYFRQCIEQASGNDGVIFVSSLKRLSEALAFPDQFSVEKNLWWLRSMDIRMIRDFLPDLINKIILNHKTIKLTERTKNK</sequence>